<dbReference type="SMART" id="SM00116">
    <property type="entry name" value="CBS"/>
    <property type="match status" value="2"/>
</dbReference>
<dbReference type="CDD" id="cd04601">
    <property type="entry name" value="CBS_pair_IMPDH"/>
    <property type="match status" value="1"/>
</dbReference>
<evidence type="ECO:0000256" key="9">
    <source>
        <dbReference type="ARBA" id="ARBA00023002"/>
    </source>
</evidence>
<dbReference type="HAMAP" id="MF_01964">
    <property type="entry name" value="IMPDH"/>
    <property type="match status" value="1"/>
</dbReference>
<feature type="active site" description="Proton acceptor" evidence="13 14">
    <location>
        <position position="404"/>
    </location>
</feature>
<evidence type="ECO:0000256" key="15">
    <source>
        <dbReference type="PIRSR" id="PIRSR000130-2"/>
    </source>
</evidence>
<feature type="binding site" description="in other chain" evidence="13 17">
    <location>
        <position position="305"/>
    </location>
    <ligand>
        <name>K(+)</name>
        <dbReference type="ChEBI" id="CHEBI:29103"/>
        <note>ligand shared between two tetrameric partners</note>
    </ligand>
</feature>
<organism evidence="22 23">
    <name type="scientific">Anoxybacteroides rupiense</name>
    <dbReference type="NCBI Taxonomy" id="311460"/>
    <lineage>
        <taxon>Bacteria</taxon>
        <taxon>Bacillati</taxon>
        <taxon>Bacillota</taxon>
        <taxon>Bacilli</taxon>
        <taxon>Bacillales</taxon>
        <taxon>Anoxybacillaceae</taxon>
        <taxon>Anoxybacteroides</taxon>
    </lineage>
</organism>
<evidence type="ECO:0000256" key="17">
    <source>
        <dbReference type="PIRSR" id="PIRSR000130-4"/>
    </source>
</evidence>
<feature type="binding site" description="in other chain" evidence="13 17">
    <location>
        <position position="303"/>
    </location>
    <ligand>
        <name>K(+)</name>
        <dbReference type="ChEBI" id="CHEBI:29103"/>
        <note>ligand shared between two tetrameric partners</note>
    </ligand>
</feature>
<evidence type="ECO:0000256" key="11">
    <source>
        <dbReference type="ARBA" id="ARBA00023122"/>
    </source>
</evidence>
<feature type="binding site" evidence="13 15">
    <location>
        <position position="416"/>
    </location>
    <ligand>
        <name>IMP</name>
        <dbReference type="ChEBI" id="CHEBI:58053"/>
    </ligand>
</feature>
<dbReference type="GO" id="GO:0046872">
    <property type="term" value="F:metal ion binding"/>
    <property type="evidence" value="ECO:0007669"/>
    <property type="project" value="UniProtKB-UniRule"/>
</dbReference>
<comment type="cofactor">
    <cofactor evidence="1 13">
        <name>K(+)</name>
        <dbReference type="ChEBI" id="CHEBI:29103"/>
    </cofactor>
</comment>
<evidence type="ECO:0000256" key="3">
    <source>
        <dbReference type="ARBA" id="ARBA00011881"/>
    </source>
</evidence>
<dbReference type="Pfam" id="PF00571">
    <property type="entry name" value="CBS"/>
    <property type="match status" value="2"/>
</dbReference>
<dbReference type="SMART" id="SM01240">
    <property type="entry name" value="IMPDH"/>
    <property type="match status" value="1"/>
</dbReference>
<dbReference type="FunFam" id="3.20.20.70:FF:000003">
    <property type="entry name" value="GMP reductase"/>
    <property type="match status" value="1"/>
</dbReference>
<name>A0ABD5IWN8_9BACL</name>
<feature type="binding site" evidence="13 15">
    <location>
        <begin position="388"/>
        <end position="392"/>
    </location>
    <ligand>
        <name>IMP</name>
        <dbReference type="ChEBI" id="CHEBI:58053"/>
    </ligand>
</feature>
<comment type="pathway">
    <text evidence="13 20">Purine metabolism; XMP biosynthesis via de novo pathway; XMP from IMP: step 1/1.</text>
</comment>
<dbReference type="PROSITE" id="PS51371">
    <property type="entry name" value="CBS"/>
    <property type="match status" value="2"/>
</dbReference>
<protein>
    <recommendedName>
        <fullName evidence="13 20">Inosine-5'-monophosphate dehydrogenase</fullName>
        <shortName evidence="13">IMP dehydrogenase</shortName>
        <shortName evidence="13">IMPD</shortName>
        <shortName evidence="13">IMPDH</shortName>
        <ecNumber evidence="13 20">1.1.1.205</ecNumber>
    </recommendedName>
</protein>
<evidence type="ECO:0000256" key="4">
    <source>
        <dbReference type="ARBA" id="ARBA00022723"/>
    </source>
</evidence>
<dbReference type="SUPFAM" id="SSF51412">
    <property type="entry name" value="Inosine monophosphate dehydrogenase (IMPDH)"/>
    <property type="match status" value="1"/>
</dbReference>
<feature type="binding site" evidence="13">
    <location>
        <position position="471"/>
    </location>
    <ligand>
        <name>K(+)</name>
        <dbReference type="ChEBI" id="CHEBI:29103"/>
        <note>ligand shared between two tetrameric partners</note>
    </ligand>
</feature>
<dbReference type="InterPro" id="IPR013785">
    <property type="entry name" value="Aldolase_TIM"/>
</dbReference>
<gene>
    <name evidence="13 22" type="primary">guaB</name>
    <name evidence="22" type="ORF">P9850_13085</name>
</gene>
<dbReference type="InterPro" id="IPR001093">
    <property type="entry name" value="IMP_DH_GMPRt"/>
</dbReference>
<dbReference type="Gene3D" id="3.20.20.70">
    <property type="entry name" value="Aldolase class I"/>
    <property type="match status" value="1"/>
</dbReference>
<dbReference type="InterPro" id="IPR005990">
    <property type="entry name" value="IMP_DH"/>
</dbReference>
<dbReference type="SUPFAM" id="SSF54631">
    <property type="entry name" value="CBS-domain pair"/>
    <property type="match status" value="1"/>
</dbReference>
<feature type="binding site" evidence="13 16">
    <location>
        <begin position="301"/>
        <end position="303"/>
    </location>
    <ligand>
        <name>NAD(+)</name>
        <dbReference type="ChEBI" id="CHEBI:57540"/>
    </ligand>
</feature>
<dbReference type="Proteomes" id="UP001339962">
    <property type="component" value="Unassembled WGS sequence"/>
</dbReference>
<evidence type="ECO:0000256" key="7">
    <source>
        <dbReference type="ARBA" id="ARBA00022755"/>
    </source>
</evidence>
<dbReference type="CDD" id="cd00381">
    <property type="entry name" value="IMPDH"/>
    <property type="match status" value="1"/>
</dbReference>
<keyword evidence="4 13" id="KW-0479">Metal-binding</keyword>
<feature type="binding site" evidence="13">
    <location>
        <position position="472"/>
    </location>
    <ligand>
        <name>K(+)</name>
        <dbReference type="ChEBI" id="CHEBI:29103"/>
        <note>ligand shared between two tetrameric partners</note>
    </ligand>
</feature>
<feature type="binding site" evidence="13">
    <location>
        <position position="470"/>
    </location>
    <ligand>
        <name>K(+)</name>
        <dbReference type="ChEBI" id="CHEBI:29103"/>
        <note>ligand shared between two tetrameric partners</note>
    </ligand>
</feature>
<dbReference type="PROSITE" id="PS00487">
    <property type="entry name" value="IMP_DH_GMP_RED"/>
    <property type="match status" value="1"/>
</dbReference>
<evidence type="ECO:0000256" key="8">
    <source>
        <dbReference type="ARBA" id="ARBA00022958"/>
    </source>
</evidence>
<evidence type="ECO:0000256" key="10">
    <source>
        <dbReference type="ARBA" id="ARBA00023027"/>
    </source>
</evidence>
<dbReference type="PANTHER" id="PTHR11911:SF111">
    <property type="entry name" value="INOSINE-5'-MONOPHOSPHATE DEHYDROGENASE"/>
    <property type="match status" value="1"/>
</dbReference>
<dbReference type="Pfam" id="PF00478">
    <property type="entry name" value="IMPDH"/>
    <property type="match status" value="1"/>
</dbReference>
<keyword evidence="10 13" id="KW-0520">NAD</keyword>
<dbReference type="EC" id="1.1.1.205" evidence="13 20"/>
<dbReference type="PANTHER" id="PTHR11911">
    <property type="entry name" value="INOSINE-5-MONOPHOSPHATE DEHYDROGENASE RELATED"/>
    <property type="match status" value="1"/>
</dbReference>
<evidence type="ECO:0000256" key="12">
    <source>
        <dbReference type="ARBA" id="ARBA00048028"/>
    </source>
</evidence>
<feature type="active site" description="Thioimidate intermediate" evidence="13 14">
    <location>
        <position position="308"/>
    </location>
</feature>
<feature type="domain" description="CBS" evidence="21">
    <location>
        <begin position="157"/>
        <end position="217"/>
    </location>
</feature>
<reference evidence="22 23" key="1">
    <citation type="submission" date="2023-03" db="EMBL/GenBank/DDBJ databases">
        <title>Bacillus Genome Sequencing.</title>
        <authorList>
            <person name="Dunlap C."/>
        </authorList>
    </citation>
    <scope>NUCLEOTIDE SEQUENCE [LARGE SCALE GENOMIC DNA]</scope>
    <source>
        <strain evidence="22 23">NRS-38</strain>
    </source>
</reference>
<feature type="domain" description="CBS" evidence="21">
    <location>
        <begin position="95"/>
        <end position="153"/>
    </location>
</feature>
<evidence type="ECO:0000313" key="23">
    <source>
        <dbReference type="Proteomes" id="UP001339962"/>
    </source>
</evidence>
<comment type="similarity">
    <text evidence="2 13 19">Belongs to the IMPDH/GMPR family.</text>
</comment>
<dbReference type="GO" id="GO:0003938">
    <property type="term" value="F:IMP dehydrogenase activity"/>
    <property type="evidence" value="ECO:0007669"/>
    <property type="project" value="UniProtKB-UniRule"/>
</dbReference>
<evidence type="ECO:0000256" key="14">
    <source>
        <dbReference type="PIRSR" id="PIRSR000130-1"/>
    </source>
</evidence>
<dbReference type="InterPro" id="IPR000644">
    <property type="entry name" value="CBS_dom"/>
</dbReference>
<keyword evidence="11 18" id="KW-0129">CBS domain</keyword>
<comment type="caution">
    <text evidence="22">The sequence shown here is derived from an EMBL/GenBank/DDBJ whole genome shotgun (WGS) entry which is preliminary data.</text>
</comment>
<dbReference type="PIRSF" id="PIRSF000130">
    <property type="entry name" value="IMPDH"/>
    <property type="match status" value="1"/>
</dbReference>
<comment type="subunit">
    <text evidence="3 13">Homotetramer.</text>
</comment>
<dbReference type="GO" id="GO:0000166">
    <property type="term" value="F:nucleotide binding"/>
    <property type="evidence" value="ECO:0007669"/>
    <property type="project" value="UniProtKB-UniRule"/>
</dbReference>
<evidence type="ECO:0000256" key="18">
    <source>
        <dbReference type="PROSITE-ProRule" id="PRU00703"/>
    </source>
</evidence>
<feature type="binding site" evidence="13 15">
    <location>
        <begin position="341"/>
        <end position="343"/>
    </location>
    <ligand>
        <name>IMP</name>
        <dbReference type="ChEBI" id="CHEBI:58053"/>
    </ligand>
</feature>
<dbReference type="AlphaFoldDB" id="A0ABD5IWN8"/>
<dbReference type="EMBL" id="JARTLI010000033">
    <property type="protein sequence ID" value="MED5052745.1"/>
    <property type="molecule type" value="Genomic_DNA"/>
</dbReference>
<feature type="binding site" evidence="13 15">
    <location>
        <position position="306"/>
    </location>
    <ligand>
        <name>IMP</name>
        <dbReference type="ChEBI" id="CHEBI:58053"/>
    </ligand>
</feature>
<evidence type="ECO:0000313" key="22">
    <source>
        <dbReference type="EMBL" id="MED5052745.1"/>
    </source>
</evidence>
<evidence type="ECO:0000256" key="6">
    <source>
        <dbReference type="ARBA" id="ARBA00022749"/>
    </source>
</evidence>
<dbReference type="RefSeq" id="WP_080859816.1">
    <property type="nucleotide sequence ID" value="NZ_JACIDF010000020.1"/>
</dbReference>
<accession>A0ABD5IWN8</accession>
<evidence type="ECO:0000259" key="21">
    <source>
        <dbReference type="PROSITE" id="PS51371"/>
    </source>
</evidence>
<evidence type="ECO:0000256" key="2">
    <source>
        <dbReference type="ARBA" id="ARBA00005502"/>
    </source>
</evidence>
<dbReference type="GO" id="GO:0006177">
    <property type="term" value="P:GMP biosynthetic process"/>
    <property type="evidence" value="ECO:0007669"/>
    <property type="project" value="UniProtKB-UniRule"/>
</dbReference>
<keyword evidence="7 13" id="KW-0658">Purine biosynthesis</keyword>
<comment type="caution">
    <text evidence="13">Lacks conserved residue(s) required for the propagation of feature annotation.</text>
</comment>
<keyword evidence="5" id="KW-0677">Repeat</keyword>
<evidence type="ECO:0000256" key="13">
    <source>
        <dbReference type="HAMAP-Rule" id="MF_01964"/>
    </source>
</evidence>
<feature type="binding site" evidence="13 15">
    <location>
        <begin position="364"/>
        <end position="365"/>
    </location>
    <ligand>
        <name>IMP</name>
        <dbReference type="ChEBI" id="CHEBI:58053"/>
    </ligand>
</feature>
<proteinExistence type="inferred from homology"/>
<feature type="binding site" description="in other chain" evidence="13 17">
    <location>
        <position position="308"/>
    </location>
    <ligand>
        <name>K(+)</name>
        <dbReference type="ChEBI" id="CHEBI:29103"/>
        <note>ligand shared between two tetrameric partners</note>
    </ligand>
</feature>
<sequence>MWESKFVKEGLTFDDVLLIPAKSEVLPRDVDVKTQLTPTLSLNIPIISAGMDTVTEAEMAIAMARQGGLGIIHKNMSIEQQAEQVDKVKRSERGVITDPFFLTPDHQVYDAEHLMGKYRISGVPIVNNETEQKLVGIITNRDLRFIQDYSIKISDVMTKENLITAPVGTTLEEAEKILQKYKVEKLPLVDENGVLKGLITIKDIEKVIEFPNSAKDEKGRLLVGAAVGVTADTMIRVKKLVEANVDVIVVDTAHGHSKGVLDIVRKIREQYPKLNIIAGNVATAEATRDLIEAGANIIKVGIGPGSICTTRVVAGVGVPQITAIYDCATEARKYGVPIIADGGIKYSGDIVKALAAGAHAVMLGSLLAGVTESPGETEIYQGRRFKVYRGMGSVSAMEKGSKDRYFQEDNKKFVPEGIEGRVPYKGPLADTIYQLVGGLRSGMGYCGTKNLEELREKSQFIRMTGAGLRESHPHDVQITKEAPNYSIS</sequence>
<keyword evidence="8 13" id="KW-0630">Potassium</keyword>
<keyword evidence="6 13" id="KW-0332">GMP biosynthesis</keyword>
<comment type="function">
    <text evidence="13">Catalyzes the conversion of inosine 5'-phosphate (IMP) to xanthosine 5'-phosphate (XMP), the first committed and rate-limiting step in the de novo synthesis of guanine nucleotides, and therefore plays an important role in the regulation of cell growth.</text>
</comment>
<dbReference type="InterPro" id="IPR046342">
    <property type="entry name" value="CBS_dom_sf"/>
</dbReference>
<evidence type="ECO:0000256" key="19">
    <source>
        <dbReference type="RuleBase" id="RU003927"/>
    </source>
</evidence>
<keyword evidence="9 13" id="KW-0560">Oxidoreductase</keyword>
<evidence type="ECO:0000256" key="1">
    <source>
        <dbReference type="ARBA" id="ARBA00001958"/>
    </source>
</evidence>
<comment type="catalytic activity">
    <reaction evidence="12 13 20">
        <text>IMP + NAD(+) + H2O = XMP + NADH + H(+)</text>
        <dbReference type="Rhea" id="RHEA:11708"/>
        <dbReference type="ChEBI" id="CHEBI:15377"/>
        <dbReference type="ChEBI" id="CHEBI:15378"/>
        <dbReference type="ChEBI" id="CHEBI:57464"/>
        <dbReference type="ChEBI" id="CHEBI:57540"/>
        <dbReference type="ChEBI" id="CHEBI:57945"/>
        <dbReference type="ChEBI" id="CHEBI:58053"/>
        <dbReference type="EC" id="1.1.1.205"/>
    </reaction>
</comment>
<feature type="binding site" evidence="16">
    <location>
        <begin position="251"/>
        <end position="253"/>
    </location>
    <ligand>
        <name>NAD(+)</name>
        <dbReference type="ChEBI" id="CHEBI:57540"/>
    </ligand>
</feature>
<comment type="activity regulation">
    <text evidence="13">Mycophenolic acid (MPA) is a non-competitive inhibitor that prevents formation of the closed enzyme conformation by binding to the same site as the amobile flap. In contrast, mizoribine monophosphate (MZP) is a competitive inhibitor that induces the closed conformation. MPA is a potent inhibitor of mammalian IMPDHs but a poor inhibitor of the bacterial enzymes. MZP is a more potent inhibitor of bacterial IMPDH.</text>
</comment>
<evidence type="ECO:0000256" key="5">
    <source>
        <dbReference type="ARBA" id="ARBA00022737"/>
    </source>
</evidence>
<evidence type="ECO:0000256" key="20">
    <source>
        <dbReference type="RuleBase" id="RU003928"/>
    </source>
</evidence>
<evidence type="ECO:0000256" key="16">
    <source>
        <dbReference type="PIRSR" id="PIRSR000130-3"/>
    </source>
</evidence>
<dbReference type="NCBIfam" id="TIGR01302">
    <property type="entry name" value="IMP_dehydrog"/>
    <property type="match status" value="1"/>
</dbReference>
<dbReference type="InterPro" id="IPR015875">
    <property type="entry name" value="IMP_DH/GMP_Rdtase_CS"/>
</dbReference>
<feature type="binding site" evidence="13">
    <location>
        <position position="251"/>
    </location>
    <ligand>
        <name>NAD(+)</name>
        <dbReference type="ChEBI" id="CHEBI:57540"/>
    </ligand>
</feature>